<comment type="caution">
    <text evidence="3">The sequence shown here is derived from an EMBL/GenBank/DDBJ whole genome shotgun (WGS) entry which is preliminary data.</text>
</comment>
<name>A0A081NHU8_9GAMM</name>
<accession>A0A081NHU8</accession>
<sequence>MFTGFPKKATRAKQKPQCNPLKPKGNIPITIRFVNSAFMTFAYLLIQINFSTDHLTSFSF</sequence>
<dbReference type="AlphaFoldDB" id="A0A081NHU8"/>
<dbReference type="EMBL" id="JOKH01000002">
    <property type="protein sequence ID" value="KEQ18021.1"/>
    <property type="molecule type" value="Genomic_DNA"/>
</dbReference>
<organism evidence="3 4">
    <name type="scientific">Endozoicomonas numazuensis</name>
    <dbReference type="NCBI Taxonomy" id="1137799"/>
    <lineage>
        <taxon>Bacteria</taxon>
        <taxon>Pseudomonadati</taxon>
        <taxon>Pseudomonadota</taxon>
        <taxon>Gammaproteobacteria</taxon>
        <taxon>Oceanospirillales</taxon>
        <taxon>Endozoicomonadaceae</taxon>
        <taxon>Endozoicomonas</taxon>
    </lineage>
</organism>
<evidence type="ECO:0000313" key="4">
    <source>
        <dbReference type="Proteomes" id="UP000028073"/>
    </source>
</evidence>
<evidence type="ECO:0000256" key="1">
    <source>
        <dbReference type="SAM" id="MobiDB-lite"/>
    </source>
</evidence>
<proteinExistence type="predicted"/>
<keyword evidence="4" id="KW-1185">Reference proteome</keyword>
<protein>
    <submittedName>
        <fullName evidence="3">Uncharacterized protein</fullName>
    </submittedName>
</protein>
<evidence type="ECO:0000313" key="3">
    <source>
        <dbReference type="EMBL" id="KEQ18021.1"/>
    </source>
</evidence>
<dbReference type="Proteomes" id="UP000028073">
    <property type="component" value="Unassembled WGS sequence"/>
</dbReference>
<keyword evidence="2" id="KW-1133">Transmembrane helix</keyword>
<evidence type="ECO:0000256" key="2">
    <source>
        <dbReference type="SAM" id="Phobius"/>
    </source>
</evidence>
<feature type="region of interest" description="Disordered" evidence="1">
    <location>
        <begin position="1"/>
        <end position="21"/>
    </location>
</feature>
<feature type="transmembrane region" description="Helical" evidence="2">
    <location>
        <begin position="29"/>
        <end position="50"/>
    </location>
</feature>
<keyword evidence="2" id="KW-0472">Membrane</keyword>
<reference evidence="3 4" key="1">
    <citation type="submission" date="2014-06" db="EMBL/GenBank/DDBJ databases">
        <title>Whole Genome Sequences of Three Symbiotic Endozoicomonas Bacteria.</title>
        <authorList>
            <person name="Neave M.J."/>
            <person name="Apprill A."/>
            <person name="Voolstra C.R."/>
        </authorList>
    </citation>
    <scope>NUCLEOTIDE SEQUENCE [LARGE SCALE GENOMIC DNA]</scope>
    <source>
        <strain evidence="3 4">DSM 25634</strain>
    </source>
</reference>
<keyword evidence="2" id="KW-0812">Transmembrane</keyword>
<gene>
    <name evidence="3" type="ORF">GZ78_10530</name>
</gene>